<dbReference type="EMBL" id="CAJJDN010000089">
    <property type="protein sequence ID" value="CAD8107662.1"/>
    <property type="molecule type" value="Genomic_DNA"/>
</dbReference>
<evidence type="ECO:0000313" key="1">
    <source>
        <dbReference type="EMBL" id="CAD8107662.1"/>
    </source>
</evidence>
<reference evidence="1" key="1">
    <citation type="submission" date="2021-01" db="EMBL/GenBank/DDBJ databases">
        <authorList>
            <consortium name="Genoscope - CEA"/>
            <person name="William W."/>
        </authorList>
    </citation>
    <scope>NUCLEOTIDE SEQUENCE</scope>
</reference>
<evidence type="ECO:0008006" key="3">
    <source>
        <dbReference type="Google" id="ProtNLM"/>
    </source>
</evidence>
<comment type="caution">
    <text evidence="1">The sequence shown here is derived from an EMBL/GenBank/DDBJ whole genome shotgun (WGS) entry which is preliminary data.</text>
</comment>
<proteinExistence type="predicted"/>
<sequence length="454" mass="56046">MNSNSKSLSNSIKKDLYLQACKLKNNSIDSEAESQLNELIDSLKTSEVIQYVEQQRDQLQKIFHAWRLQTAKTYDVYQVANFIETKRIKVLKMLFNHWHQYIEQIQIKQVMLFRFKTKRDKRVKNILIKAWSSVVYCMQQKQIKNYDAQQLYIKNTKKTYFHQWCKFIKQTQNDIVAEQELIHRQQIKLYSKYFAIMKIKLHQTENYLEQYAINKKKQRLQNIFLFWFKFAQYKINQKLQVQGFIKKRNLTISYEILIFLKNQTEQHMIIRRQKKLAYYGRWKMLVQKSFYTLQKYKGSQQSKRYLQRIRKDNLLKLAIFTLRDTKNLVQKYKDIEKSLSEKKLKQLFYYLQNYTQRQKYKKYSIEFAQLFRCKLLQKKLFSQLKLYHNYRIKKRDMNEKMMQLHLVKFCKNILQKWKLYNQQTHQKKLIIQQIEFSNQYRIKKQIFKIMSKKQ</sequence>
<dbReference type="AlphaFoldDB" id="A0A8S1PX84"/>
<organism evidence="1 2">
    <name type="scientific">Paramecium sonneborni</name>
    <dbReference type="NCBI Taxonomy" id="65129"/>
    <lineage>
        <taxon>Eukaryota</taxon>
        <taxon>Sar</taxon>
        <taxon>Alveolata</taxon>
        <taxon>Ciliophora</taxon>
        <taxon>Intramacronucleata</taxon>
        <taxon>Oligohymenophorea</taxon>
        <taxon>Peniculida</taxon>
        <taxon>Parameciidae</taxon>
        <taxon>Paramecium</taxon>
    </lineage>
</organism>
<evidence type="ECO:0000313" key="2">
    <source>
        <dbReference type="Proteomes" id="UP000692954"/>
    </source>
</evidence>
<dbReference type="Proteomes" id="UP000692954">
    <property type="component" value="Unassembled WGS sequence"/>
</dbReference>
<dbReference type="OrthoDB" id="301395at2759"/>
<gene>
    <name evidence="1" type="ORF">PSON_ATCC_30995.1.T0890127</name>
</gene>
<name>A0A8S1PX84_9CILI</name>
<keyword evidence="2" id="KW-1185">Reference proteome</keyword>
<protein>
    <recommendedName>
        <fullName evidence="3">Sfi1 spindle body domain-containing protein</fullName>
    </recommendedName>
</protein>
<accession>A0A8S1PX84</accession>